<evidence type="ECO:0000256" key="5">
    <source>
        <dbReference type="ARBA" id="ARBA00022927"/>
    </source>
</evidence>
<evidence type="ECO:0000256" key="8">
    <source>
        <dbReference type="ARBA" id="ARBA00023242"/>
    </source>
</evidence>
<evidence type="ECO:0000256" key="1">
    <source>
        <dbReference type="ARBA" id="ARBA00004567"/>
    </source>
</evidence>
<evidence type="ECO:0000313" key="12">
    <source>
        <dbReference type="Proteomes" id="UP000750711"/>
    </source>
</evidence>
<proteinExistence type="inferred from homology"/>
<dbReference type="AlphaFoldDB" id="A0A9P8LGA3"/>
<evidence type="ECO:0000256" key="4">
    <source>
        <dbReference type="ARBA" id="ARBA00022816"/>
    </source>
</evidence>
<keyword evidence="3 9" id="KW-0813">Transport</keyword>
<name>A0A9P8LGA3_9PEZI</name>
<keyword evidence="8 9" id="KW-0539">Nucleus</keyword>
<dbReference type="InterPro" id="IPR011502">
    <property type="entry name" value="Nucleoporin_Nup85"/>
</dbReference>
<comment type="subcellular location">
    <subcellularLocation>
        <location evidence="1 9">Nucleus</location>
        <location evidence="1 9">Nuclear pore complex</location>
    </subcellularLocation>
</comment>
<evidence type="ECO:0000256" key="10">
    <source>
        <dbReference type="SAM" id="MobiDB-lite"/>
    </source>
</evidence>
<feature type="compositionally biased region" description="Polar residues" evidence="10">
    <location>
        <begin position="329"/>
        <end position="348"/>
    </location>
</feature>
<dbReference type="Pfam" id="PF07575">
    <property type="entry name" value="Nucleopor_Nup85"/>
    <property type="match status" value="2"/>
</dbReference>
<keyword evidence="9" id="KW-0472">Membrane</keyword>
<keyword evidence="4 9" id="KW-0509">mRNA transport</keyword>
<evidence type="ECO:0000256" key="6">
    <source>
        <dbReference type="ARBA" id="ARBA00023010"/>
    </source>
</evidence>
<keyword evidence="5 9" id="KW-0653">Protein transport</keyword>
<feature type="region of interest" description="Disordered" evidence="10">
    <location>
        <begin position="325"/>
        <end position="348"/>
    </location>
</feature>
<gene>
    <name evidence="11" type="ORF">GP486_001720</name>
</gene>
<dbReference type="GO" id="GO:0031080">
    <property type="term" value="C:nuclear pore outer ring"/>
    <property type="evidence" value="ECO:0007669"/>
    <property type="project" value="TreeGrafter"/>
</dbReference>
<feature type="region of interest" description="Disordered" evidence="10">
    <location>
        <begin position="1"/>
        <end position="212"/>
    </location>
</feature>
<accession>A0A9P8LGA3</accession>
<dbReference type="GO" id="GO:0031965">
    <property type="term" value="C:nuclear membrane"/>
    <property type="evidence" value="ECO:0007669"/>
    <property type="project" value="UniProtKB-UniRule"/>
</dbReference>
<dbReference type="Proteomes" id="UP000750711">
    <property type="component" value="Unassembled WGS sequence"/>
</dbReference>
<organism evidence="11 12">
    <name type="scientific">Trichoglossum hirsutum</name>
    <dbReference type="NCBI Taxonomy" id="265104"/>
    <lineage>
        <taxon>Eukaryota</taxon>
        <taxon>Fungi</taxon>
        <taxon>Dikarya</taxon>
        <taxon>Ascomycota</taxon>
        <taxon>Pezizomycotina</taxon>
        <taxon>Geoglossomycetes</taxon>
        <taxon>Geoglossales</taxon>
        <taxon>Geoglossaceae</taxon>
        <taxon>Trichoglossum</taxon>
    </lineage>
</organism>
<evidence type="ECO:0000256" key="2">
    <source>
        <dbReference type="ARBA" id="ARBA00005573"/>
    </source>
</evidence>
<comment type="similarity">
    <text evidence="2 9">Belongs to the nucleoporin Nup85 family.</text>
</comment>
<dbReference type="GO" id="GO:0017056">
    <property type="term" value="F:structural constituent of nuclear pore"/>
    <property type="evidence" value="ECO:0007669"/>
    <property type="project" value="TreeGrafter"/>
</dbReference>
<dbReference type="PANTHER" id="PTHR13373">
    <property type="entry name" value="FROUNT PROTEIN-RELATED"/>
    <property type="match status" value="1"/>
</dbReference>
<reference evidence="11" key="1">
    <citation type="submission" date="2021-03" db="EMBL/GenBank/DDBJ databases">
        <title>Comparative genomics and phylogenomic investigation of the class Geoglossomycetes provide insights into ecological specialization and systematics.</title>
        <authorList>
            <person name="Melie T."/>
            <person name="Pirro S."/>
            <person name="Miller A.N."/>
            <person name="Quandt A."/>
        </authorList>
    </citation>
    <scope>NUCLEOTIDE SEQUENCE</scope>
    <source>
        <strain evidence="11">CAQ_001_2017</strain>
    </source>
</reference>
<keyword evidence="6 9" id="KW-0811">Translocation</keyword>
<keyword evidence="12" id="KW-1185">Reference proteome</keyword>
<protein>
    <recommendedName>
        <fullName evidence="9">Nuclear pore complex protein Nup85</fullName>
    </recommendedName>
</protein>
<evidence type="ECO:0000256" key="7">
    <source>
        <dbReference type="ARBA" id="ARBA00023132"/>
    </source>
</evidence>
<comment type="caution">
    <text evidence="11">The sequence shown here is derived from an EMBL/GenBank/DDBJ whole genome shotgun (WGS) entry which is preliminary data.</text>
</comment>
<comment type="subunit">
    <text evidence="9">Component of the nuclear pore complex (NPC).</text>
</comment>
<dbReference type="PANTHER" id="PTHR13373:SF21">
    <property type="entry name" value="NUCLEAR PORE COMPLEX PROTEIN NUP85"/>
    <property type="match status" value="1"/>
</dbReference>
<feature type="compositionally biased region" description="Acidic residues" evidence="10">
    <location>
        <begin position="132"/>
        <end position="147"/>
    </location>
</feature>
<feature type="compositionally biased region" description="Polar residues" evidence="10">
    <location>
        <begin position="159"/>
        <end position="187"/>
    </location>
</feature>
<feature type="compositionally biased region" description="Polar residues" evidence="10">
    <location>
        <begin position="7"/>
        <end position="24"/>
    </location>
</feature>
<keyword evidence="7 9" id="KW-0906">Nuclear pore complex</keyword>
<evidence type="ECO:0000256" key="3">
    <source>
        <dbReference type="ARBA" id="ARBA00022448"/>
    </source>
</evidence>
<dbReference type="GO" id="GO:0006406">
    <property type="term" value="P:mRNA export from nucleus"/>
    <property type="evidence" value="ECO:0007669"/>
    <property type="project" value="TreeGrafter"/>
</dbReference>
<evidence type="ECO:0000256" key="9">
    <source>
        <dbReference type="RuleBase" id="RU365073"/>
    </source>
</evidence>
<evidence type="ECO:0000313" key="11">
    <source>
        <dbReference type="EMBL" id="KAH0564881.1"/>
    </source>
</evidence>
<dbReference type="GO" id="GO:0006606">
    <property type="term" value="P:protein import into nucleus"/>
    <property type="evidence" value="ECO:0007669"/>
    <property type="project" value="TreeGrafter"/>
</dbReference>
<sequence>MSGFTVPLSSSLPATPDSNRRSFVSNPSTTPVGPPPPSSSGSFTPAGPPPSSIFGSSQLGLGSGSGPGKLHSSPKHFKARAPFASSGTGRQRAGLELGVPPRSKNGTPGRPLHKRPGFNVPSSSPPGGTGSDGDDEDDSMADADADEVPASGYAAQGTIEDSITSSLPNFTSSGRTSIGLSPKSTPRGTKRSRGSSGNPRSGQESPQRTRVKESAISGIIRDLASNSEPASVDEGDDMILTTEHCMIELYDHHYGNQADDLDIQKALSSASDELVGLWKGSDSGKFPGMGSLDGDVIGIGPDERASPIAKATFLSSLLLQLHHPPPTKRPNSLSQPRDSRSSLAPYSSKSSIALGGPVAVPKLLLDWLNTFHNPYPTALIDLQVHHPNSTAHPDFWNIIYSACLRGRIEEVIQILKEADFSYAKAARDDGESEYGYRGMALENVQVAIGWAIQVLQECPSIRSGDWEIQGSSWRVFRLRVAQAIEDLSSFAEGGGGDDNSMADSFGSFSAENFGIRSLVSNGKSSLSYTARRAKSKVPWTIYQSLKAMYGILVGSATEILSFSQDWAEATIALTAWWSGDEDEFTLRNSVSRSRRGSTFSQSPDLPSAPGNRTAYLQKLASAFNRVTDTTDEDAFQINTLSPIEVGLASIFEGDVEGVIGLLRCWSLTITSAVSEIADLGGWLNLRGGGDLMTGFDKSDLMVLSFGQSKKDISKDDVLVEYAEGLFRRDKLGGCHDGGSADARRSKETVLREGWEIGVQVLGRLDDSALANKKLGDLLEVLPLTSSESVDKLLDICNKLSLASQAWKISEKYADSLAEGSYSYGEALIYYARAHHKKKVKDVLDLLISYCLVHSAAYPPESELDDKLKTLLASPTDILKGLAESDPVAAQLLATYLSGYATLRKFYNLRDEEVNLSPGEKPKLREMARMREAVAALLAVIASSTDNIHGGLYDEDRGAIVSVDCLMALLGEVSVFVNRPASYLTVTQMVSIMKAIEDLQTTNLRIYAQCEDFFQTAISSQNSPRASLKKTMSSMTSASGFSLVGSSLLGSESTGSASGSGVLVKEAQKRGWDWRKGIPPKATGNRVLRILRLELAKELSKIWLREDDNFW</sequence>
<comment type="function">
    <text evidence="9">Functions as a component of the nuclear pore complex (NPC).</text>
</comment>
<dbReference type="GO" id="GO:0045893">
    <property type="term" value="P:positive regulation of DNA-templated transcription"/>
    <property type="evidence" value="ECO:0007669"/>
    <property type="project" value="TreeGrafter"/>
</dbReference>
<dbReference type="EMBL" id="JAGHQM010000164">
    <property type="protein sequence ID" value="KAH0564881.1"/>
    <property type="molecule type" value="Genomic_DNA"/>
</dbReference>